<proteinExistence type="predicted"/>
<reference evidence="2" key="1">
    <citation type="submission" date="2014-09" db="EMBL/GenBank/DDBJ databases">
        <title>Genome sequence of the luminous mushroom Mycena chlorophos for searching fungal bioluminescence genes.</title>
        <authorList>
            <person name="Tanaka Y."/>
            <person name="Kasuga D."/>
            <person name="Oba Y."/>
            <person name="Hase S."/>
            <person name="Sato K."/>
            <person name="Oba Y."/>
            <person name="Sakakibara Y."/>
        </authorList>
    </citation>
    <scope>NUCLEOTIDE SEQUENCE</scope>
</reference>
<evidence type="ECO:0000256" key="1">
    <source>
        <dbReference type="SAM" id="MobiDB-lite"/>
    </source>
</evidence>
<dbReference type="EMBL" id="DF842564">
    <property type="protein sequence ID" value="GAT46560.1"/>
    <property type="molecule type" value="Genomic_DNA"/>
</dbReference>
<evidence type="ECO:0000313" key="3">
    <source>
        <dbReference type="Proteomes" id="UP000815677"/>
    </source>
</evidence>
<accession>A0ABQ0L6I6</accession>
<evidence type="ECO:0000313" key="2">
    <source>
        <dbReference type="EMBL" id="GAT46560.1"/>
    </source>
</evidence>
<organism evidence="2 3">
    <name type="scientific">Mycena chlorophos</name>
    <name type="common">Agaric fungus</name>
    <name type="synonym">Agaricus chlorophos</name>
    <dbReference type="NCBI Taxonomy" id="658473"/>
    <lineage>
        <taxon>Eukaryota</taxon>
        <taxon>Fungi</taxon>
        <taxon>Dikarya</taxon>
        <taxon>Basidiomycota</taxon>
        <taxon>Agaricomycotina</taxon>
        <taxon>Agaricomycetes</taxon>
        <taxon>Agaricomycetidae</taxon>
        <taxon>Agaricales</taxon>
        <taxon>Marasmiineae</taxon>
        <taxon>Mycenaceae</taxon>
        <taxon>Mycena</taxon>
    </lineage>
</organism>
<sequence>MAKRKKPANDEAPRPRGAPRNPDCEEVNNNIWLSKATWAIVNEADARESARKSAARRTPQQRENFNEDQLRAQKADHAAYCRDLRKRKREGLPVARRGRKPGPLQRKPLPATFELPSEPAAGPSRREHGSNKRCRRSRSSAAQSQPIRRRLYKRREDGRVRLVAGVNSDEDGYEGGDNGPRQANTAAHTRVGRCLPDSDSDDEDGYPAGKRLPLLLPPSVSGAMAPVQFVFVDENGKSKKGDLTEKLLG</sequence>
<feature type="region of interest" description="Disordered" evidence="1">
    <location>
        <begin position="1"/>
        <end position="26"/>
    </location>
</feature>
<dbReference type="Proteomes" id="UP000815677">
    <property type="component" value="Unassembled WGS sequence"/>
</dbReference>
<gene>
    <name evidence="2" type="ORF">MCHLO_04070</name>
</gene>
<name>A0ABQ0L6I6_MYCCL</name>
<keyword evidence="3" id="KW-1185">Reference proteome</keyword>
<feature type="region of interest" description="Disordered" evidence="1">
    <location>
        <begin position="167"/>
        <end position="212"/>
    </location>
</feature>
<protein>
    <submittedName>
        <fullName evidence="2">Uncharacterized protein</fullName>
    </submittedName>
</protein>
<feature type="non-terminal residue" evidence="2">
    <location>
        <position position="249"/>
    </location>
</feature>
<feature type="region of interest" description="Disordered" evidence="1">
    <location>
        <begin position="44"/>
        <end position="154"/>
    </location>
</feature>
<feature type="compositionally biased region" description="Basic and acidic residues" evidence="1">
    <location>
        <begin position="64"/>
        <end position="83"/>
    </location>
</feature>